<comment type="caution">
    <text evidence="1">The sequence shown here is derived from an EMBL/GenBank/DDBJ whole genome shotgun (WGS) entry which is preliminary data.</text>
</comment>
<gene>
    <name evidence="1" type="ORF">QE382_000110</name>
</gene>
<organism evidence="1 2">
    <name type="scientific">Sphingobacterium zeae</name>
    <dbReference type="NCBI Taxonomy" id="1776859"/>
    <lineage>
        <taxon>Bacteria</taxon>
        <taxon>Pseudomonadati</taxon>
        <taxon>Bacteroidota</taxon>
        <taxon>Sphingobacteriia</taxon>
        <taxon>Sphingobacteriales</taxon>
        <taxon>Sphingobacteriaceae</taxon>
        <taxon>Sphingobacterium</taxon>
    </lineage>
</organism>
<dbReference type="Pfam" id="PF14907">
    <property type="entry name" value="NTP_transf_5"/>
    <property type="match status" value="1"/>
</dbReference>
<dbReference type="InterPro" id="IPR039498">
    <property type="entry name" value="NTP_transf_5"/>
</dbReference>
<dbReference type="EMBL" id="JAUTBA010000001">
    <property type="protein sequence ID" value="MDQ1148126.1"/>
    <property type="molecule type" value="Genomic_DNA"/>
</dbReference>
<accession>A0ABU0TZJ0</accession>
<reference evidence="1 2" key="1">
    <citation type="submission" date="2023-07" db="EMBL/GenBank/DDBJ databases">
        <title>Functional and genomic diversity of the sorghum phyllosphere microbiome.</title>
        <authorList>
            <person name="Shade A."/>
        </authorList>
    </citation>
    <scope>NUCLEOTIDE SEQUENCE [LARGE SCALE GENOMIC DNA]</scope>
    <source>
        <strain evidence="1 2">SORGH_AS_0892</strain>
    </source>
</reference>
<evidence type="ECO:0000313" key="2">
    <source>
        <dbReference type="Proteomes" id="UP001244640"/>
    </source>
</evidence>
<evidence type="ECO:0000313" key="1">
    <source>
        <dbReference type="EMBL" id="MDQ1148126.1"/>
    </source>
</evidence>
<proteinExistence type="predicted"/>
<sequence>MNKPLQNIFFQLLRLGLWGHGNVANDHIISTEDWEQLYTAAVKRTVEGLIYDSFSQLREDQLPPLPLRMKWAIRIDQIERVNMKMNAIIAEQYHFFLNNGLQPILQKGMGVAQCYRIPLHRVSGDIDWYFDHGEYSQARTLLKKEHIHIQDTAGFSLNYLYDGIDIEHHKKLFDIRNPFKSSYLKNLKQFYSDQCQYLKVEHQKVRLLSPELQIIQVNAHILKHLISFGIGLRQFCDSARLYHTLSSKIDPEVLKNIYRDLGIIQWAHALHRILVELVGLPITDIPFPYPKDTEINWIVEEIWYAGNFGYYDERFQNGTTSSFSMHPDGANRLLKNFRRYFKYAPMEVFFYPLEQLYSKVIGIDRD</sequence>
<keyword evidence="2" id="KW-1185">Reference proteome</keyword>
<protein>
    <recommendedName>
        <fullName evidence="3">Nucleotidyltransferase-like protein</fullName>
    </recommendedName>
</protein>
<dbReference type="RefSeq" id="WP_307184256.1">
    <property type="nucleotide sequence ID" value="NZ_JAUTBA010000001.1"/>
</dbReference>
<evidence type="ECO:0008006" key="3">
    <source>
        <dbReference type="Google" id="ProtNLM"/>
    </source>
</evidence>
<name>A0ABU0TZJ0_9SPHI</name>
<dbReference type="Proteomes" id="UP001244640">
    <property type="component" value="Unassembled WGS sequence"/>
</dbReference>